<keyword evidence="8 9" id="KW-0862">Zinc</keyword>
<keyword evidence="3 9" id="KW-0698">rRNA processing</keyword>
<dbReference type="RefSeq" id="WP_289607355.1">
    <property type="nucleotide sequence ID" value="NZ_JAUDCG010000014.1"/>
</dbReference>
<keyword evidence="7 9" id="KW-0378">Hydrolase</keyword>
<gene>
    <name evidence="9 10" type="primary">ybeY</name>
    <name evidence="10" type="ORF">QUV96_04475</name>
</gene>
<organism evidence="10 11">
    <name type="scientific">Amedibacillus dolichus</name>
    <dbReference type="NCBI Taxonomy" id="31971"/>
    <lineage>
        <taxon>Bacteria</taxon>
        <taxon>Bacillati</taxon>
        <taxon>Bacillota</taxon>
        <taxon>Erysipelotrichia</taxon>
        <taxon>Erysipelotrichales</taxon>
        <taxon>Erysipelotrichaceae</taxon>
        <taxon>Amedibacillus</taxon>
    </lineage>
</organism>
<dbReference type="InterPro" id="IPR020549">
    <property type="entry name" value="YbeY_CS"/>
</dbReference>
<dbReference type="HAMAP" id="MF_00009">
    <property type="entry name" value="Endoribonucl_YbeY"/>
    <property type="match status" value="1"/>
</dbReference>
<dbReference type="SUPFAM" id="SSF55486">
    <property type="entry name" value="Metalloproteases ('zincins'), catalytic domain"/>
    <property type="match status" value="1"/>
</dbReference>
<dbReference type="PROSITE" id="PS01306">
    <property type="entry name" value="UPF0054"/>
    <property type="match status" value="1"/>
</dbReference>
<dbReference type="Pfam" id="PF02130">
    <property type="entry name" value="YbeY"/>
    <property type="match status" value="1"/>
</dbReference>
<evidence type="ECO:0000256" key="5">
    <source>
        <dbReference type="ARBA" id="ARBA00022723"/>
    </source>
</evidence>
<dbReference type="Proteomes" id="UP001529340">
    <property type="component" value="Unassembled WGS sequence"/>
</dbReference>
<dbReference type="Gene3D" id="3.40.390.30">
    <property type="entry name" value="Metalloproteases ('zincins'), catalytic domain"/>
    <property type="match status" value="1"/>
</dbReference>
<evidence type="ECO:0000313" key="10">
    <source>
        <dbReference type="EMBL" id="MDM8156890.1"/>
    </source>
</evidence>
<keyword evidence="9" id="KW-0963">Cytoplasm</keyword>
<reference evidence="11" key="2">
    <citation type="submission" date="2023-06" db="EMBL/GenBank/DDBJ databases">
        <title>Identification and characterization of horizontal gene transfer across gut microbiota members of farm animals based on homology search.</title>
        <authorList>
            <person name="Zeman M."/>
            <person name="Kubasova T."/>
            <person name="Jahodarova E."/>
            <person name="Nykrynova M."/>
            <person name="Rychlik I."/>
        </authorList>
    </citation>
    <scope>NUCLEOTIDE SEQUENCE [LARGE SCALE GENOMIC DNA]</scope>
    <source>
        <strain evidence="11">ET39</strain>
    </source>
</reference>
<dbReference type="InterPro" id="IPR023091">
    <property type="entry name" value="MetalPrtase_cat_dom_sf_prd"/>
</dbReference>
<dbReference type="InterPro" id="IPR002036">
    <property type="entry name" value="YbeY"/>
</dbReference>
<evidence type="ECO:0000256" key="6">
    <source>
        <dbReference type="ARBA" id="ARBA00022759"/>
    </source>
</evidence>
<proteinExistence type="inferred from homology"/>
<feature type="binding site" evidence="9">
    <location>
        <position position="118"/>
    </location>
    <ligand>
        <name>Zn(2+)</name>
        <dbReference type="ChEBI" id="CHEBI:29105"/>
        <note>catalytic</note>
    </ligand>
</feature>
<evidence type="ECO:0000313" key="11">
    <source>
        <dbReference type="Proteomes" id="UP001529340"/>
    </source>
</evidence>
<feature type="binding site" evidence="9">
    <location>
        <position position="122"/>
    </location>
    <ligand>
        <name>Zn(2+)</name>
        <dbReference type="ChEBI" id="CHEBI:29105"/>
        <note>catalytic</note>
    </ligand>
</feature>
<comment type="similarity">
    <text evidence="1 9">Belongs to the endoribonuclease YbeY family.</text>
</comment>
<dbReference type="EMBL" id="JAUDCG010000014">
    <property type="protein sequence ID" value="MDM8156890.1"/>
    <property type="molecule type" value="Genomic_DNA"/>
</dbReference>
<protein>
    <recommendedName>
        <fullName evidence="9">Endoribonuclease YbeY</fullName>
        <ecNumber evidence="9">3.1.-.-</ecNumber>
    </recommendedName>
</protein>
<dbReference type="PANTHER" id="PTHR46986:SF1">
    <property type="entry name" value="ENDORIBONUCLEASE YBEY, CHLOROPLASTIC"/>
    <property type="match status" value="1"/>
</dbReference>
<comment type="caution">
    <text evidence="10">The sequence shown here is derived from an EMBL/GenBank/DDBJ whole genome shotgun (WGS) entry which is preliminary data.</text>
</comment>
<keyword evidence="6 9" id="KW-0255">Endonuclease</keyword>
<comment type="function">
    <text evidence="9">Single strand-specific metallo-endoribonuclease involved in late-stage 70S ribosome quality control and in maturation of the 3' terminus of the 16S rRNA.</text>
</comment>
<evidence type="ECO:0000256" key="7">
    <source>
        <dbReference type="ARBA" id="ARBA00022801"/>
    </source>
</evidence>
<evidence type="ECO:0000256" key="3">
    <source>
        <dbReference type="ARBA" id="ARBA00022552"/>
    </source>
</evidence>
<keyword evidence="11" id="KW-1185">Reference proteome</keyword>
<dbReference type="NCBIfam" id="TIGR00043">
    <property type="entry name" value="rRNA maturation RNase YbeY"/>
    <property type="match status" value="1"/>
</dbReference>
<keyword evidence="5 9" id="KW-0479">Metal-binding</keyword>
<name>A0ABT7UB72_9FIRM</name>
<accession>A0ABT7UB72</accession>
<comment type="subcellular location">
    <subcellularLocation>
        <location evidence="9">Cytoplasm</location>
    </subcellularLocation>
</comment>
<keyword evidence="4 9" id="KW-0540">Nuclease</keyword>
<keyword evidence="2 9" id="KW-0690">Ribosome biogenesis</keyword>
<dbReference type="EC" id="3.1.-.-" evidence="9"/>
<evidence type="ECO:0000256" key="2">
    <source>
        <dbReference type="ARBA" id="ARBA00022517"/>
    </source>
</evidence>
<reference evidence="10 11" key="1">
    <citation type="submission" date="2023-06" db="EMBL/GenBank/DDBJ databases">
        <title>Identification and characterization of horizontal gene transfer across gut microbiota members of farm animals based on homology search.</title>
        <authorList>
            <person name="Schwarzerova J."/>
            <person name="Nykrynova M."/>
            <person name="Jureckova K."/>
            <person name="Cejkova D."/>
            <person name="Rychlik I."/>
        </authorList>
    </citation>
    <scope>NUCLEOTIDE SEQUENCE [LARGE SCALE GENOMIC DNA]</scope>
    <source>
        <strain evidence="10 11">ET39</strain>
    </source>
</reference>
<evidence type="ECO:0000256" key="9">
    <source>
        <dbReference type="HAMAP-Rule" id="MF_00009"/>
    </source>
</evidence>
<dbReference type="PANTHER" id="PTHR46986">
    <property type="entry name" value="ENDORIBONUCLEASE YBEY, CHLOROPLASTIC"/>
    <property type="match status" value="1"/>
</dbReference>
<evidence type="ECO:0000256" key="1">
    <source>
        <dbReference type="ARBA" id="ARBA00010875"/>
    </source>
</evidence>
<sequence>MEITIVNQSGEKNWSRYRRDFEAILQRGAQVVDIAAEACLSVIFVDAEQIHAINRDYRGIDRPTDVISFALQDAADDYEVMEEDAQLGDIFINVEAVRSQAQAYGHSLRREVCFLFTHGLLHLAGYDHMTPEEEAVMFALQDEILDALVKR</sequence>
<reference evidence="10 11" key="3">
    <citation type="submission" date="2023-06" db="EMBL/GenBank/DDBJ databases">
        <authorList>
            <person name="Zeman M."/>
            <person name="Kubasova T."/>
            <person name="Jahodarova E."/>
            <person name="Nykrynova M."/>
            <person name="Rychlik I."/>
        </authorList>
    </citation>
    <scope>NUCLEOTIDE SEQUENCE [LARGE SCALE GENOMIC DNA]</scope>
    <source>
        <strain evidence="10 11">ET39</strain>
    </source>
</reference>
<evidence type="ECO:0000256" key="4">
    <source>
        <dbReference type="ARBA" id="ARBA00022722"/>
    </source>
</evidence>
<evidence type="ECO:0000256" key="8">
    <source>
        <dbReference type="ARBA" id="ARBA00022833"/>
    </source>
</evidence>
<comment type="cofactor">
    <cofactor evidence="9">
        <name>Zn(2+)</name>
        <dbReference type="ChEBI" id="CHEBI:29105"/>
    </cofactor>
    <text evidence="9">Binds 1 zinc ion.</text>
</comment>
<feature type="binding site" evidence="9">
    <location>
        <position position="128"/>
    </location>
    <ligand>
        <name>Zn(2+)</name>
        <dbReference type="ChEBI" id="CHEBI:29105"/>
        <note>catalytic</note>
    </ligand>
</feature>